<evidence type="ECO:0000313" key="2">
    <source>
        <dbReference type="EMBL" id="GAU49500.1"/>
    </source>
</evidence>
<feature type="compositionally biased region" description="Polar residues" evidence="1">
    <location>
        <begin position="93"/>
        <end position="112"/>
    </location>
</feature>
<dbReference type="Proteomes" id="UP000242715">
    <property type="component" value="Unassembled WGS sequence"/>
</dbReference>
<keyword evidence="3" id="KW-1185">Reference proteome</keyword>
<dbReference type="EMBL" id="DF974575">
    <property type="protein sequence ID" value="GAU49500.1"/>
    <property type="molecule type" value="Genomic_DNA"/>
</dbReference>
<gene>
    <name evidence="2" type="ORF">TSUD_287300</name>
</gene>
<feature type="compositionally biased region" description="Low complexity" evidence="1">
    <location>
        <begin position="1"/>
        <end position="12"/>
    </location>
</feature>
<name>A0A2Z6PFB1_TRISU</name>
<organism evidence="2 3">
    <name type="scientific">Trifolium subterraneum</name>
    <name type="common">Subterranean clover</name>
    <dbReference type="NCBI Taxonomy" id="3900"/>
    <lineage>
        <taxon>Eukaryota</taxon>
        <taxon>Viridiplantae</taxon>
        <taxon>Streptophyta</taxon>
        <taxon>Embryophyta</taxon>
        <taxon>Tracheophyta</taxon>
        <taxon>Spermatophyta</taxon>
        <taxon>Magnoliopsida</taxon>
        <taxon>eudicotyledons</taxon>
        <taxon>Gunneridae</taxon>
        <taxon>Pentapetalae</taxon>
        <taxon>rosids</taxon>
        <taxon>fabids</taxon>
        <taxon>Fabales</taxon>
        <taxon>Fabaceae</taxon>
        <taxon>Papilionoideae</taxon>
        <taxon>50 kb inversion clade</taxon>
        <taxon>NPAAA clade</taxon>
        <taxon>Hologalegina</taxon>
        <taxon>IRL clade</taxon>
        <taxon>Trifolieae</taxon>
        <taxon>Trifolium</taxon>
    </lineage>
</organism>
<accession>A0A2Z6PFB1</accession>
<feature type="compositionally biased region" description="Basic residues" evidence="1">
    <location>
        <begin position="25"/>
        <end position="37"/>
    </location>
</feature>
<sequence>MPANTKNESNNESLKKKESMPATNTKKKRPTKMKKKNTNSNDKEEEEEEEEEEETLSVCRIPFVGNANIGQQTEAENNANIGQQAEAEGNANFGKQTEAENNANIGQQAEGNASQSLFDEISDEVMATIPEVTTDDMPNITQSQGNAVADDIQNITQNQGNNVVGGNNAVGVKKKSMKKKPLHVKRRRSNERIKMNWFKKPIVGVGSSSDQPIEVIEPAEGVLTQEDSAKLGTCFRAMKSWKNIKKK</sequence>
<dbReference type="AlphaFoldDB" id="A0A2Z6PFB1"/>
<protein>
    <submittedName>
        <fullName evidence="2">Uncharacterized protein</fullName>
    </submittedName>
</protein>
<feature type="region of interest" description="Disordered" evidence="1">
    <location>
        <begin position="1"/>
        <end position="112"/>
    </location>
</feature>
<feature type="compositionally biased region" description="Polar residues" evidence="1">
    <location>
        <begin position="68"/>
        <end position="83"/>
    </location>
</feature>
<reference evidence="3" key="1">
    <citation type="journal article" date="2017" name="Front. Plant Sci.">
        <title>Climate Clever Clovers: New Paradigm to Reduce the Environmental Footprint of Ruminants by Breeding Low Methanogenic Forages Utilizing Haplotype Variation.</title>
        <authorList>
            <person name="Kaur P."/>
            <person name="Appels R."/>
            <person name="Bayer P.E."/>
            <person name="Keeble-Gagnere G."/>
            <person name="Wang J."/>
            <person name="Hirakawa H."/>
            <person name="Shirasawa K."/>
            <person name="Vercoe P."/>
            <person name="Stefanova K."/>
            <person name="Durmic Z."/>
            <person name="Nichols P."/>
            <person name="Revell C."/>
            <person name="Isobe S.N."/>
            <person name="Edwards D."/>
            <person name="Erskine W."/>
        </authorList>
    </citation>
    <scope>NUCLEOTIDE SEQUENCE [LARGE SCALE GENOMIC DNA]</scope>
    <source>
        <strain evidence="3">cv. Daliak</strain>
    </source>
</reference>
<feature type="compositionally biased region" description="Acidic residues" evidence="1">
    <location>
        <begin position="43"/>
        <end position="55"/>
    </location>
</feature>
<proteinExistence type="predicted"/>
<dbReference type="OrthoDB" id="10566638at2759"/>
<evidence type="ECO:0000313" key="3">
    <source>
        <dbReference type="Proteomes" id="UP000242715"/>
    </source>
</evidence>
<evidence type="ECO:0000256" key="1">
    <source>
        <dbReference type="SAM" id="MobiDB-lite"/>
    </source>
</evidence>